<accession>A0ABQ1JE94</accession>
<evidence type="ECO:0000313" key="8">
    <source>
        <dbReference type="EMBL" id="GGB64646.1"/>
    </source>
</evidence>
<dbReference type="Proteomes" id="UP000628854">
    <property type="component" value="Unassembled WGS sequence"/>
</dbReference>
<organism evidence="8 9">
    <name type="scientific">Henriciella pelagia</name>
    <dbReference type="NCBI Taxonomy" id="1977912"/>
    <lineage>
        <taxon>Bacteria</taxon>
        <taxon>Pseudomonadati</taxon>
        <taxon>Pseudomonadota</taxon>
        <taxon>Alphaproteobacteria</taxon>
        <taxon>Hyphomonadales</taxon>
        <taxon>Hyphomonadaceae</taxon>
        <taxon>Henriciella</taxon>
    </lineage>
</organism>
<evidence type="ECO:0000256" key="4">
    <source>
        <dbReference type="ARBA" id="ARBA00022989"/>
    </source>
</evidence>
<feature type="transmembrane region" description="Helical" evidence="6">
    <location>
        <begin position="15"/>
        <end position="34"/>
    </location>
</feature>
<dbReference type="EMBL" id="BMKF01000001">
    <property type="protein sequence ID" value="GGB64646.1"/>
    <property type="molecule type" value="Genomic_DNA"/>
</dbReference>
<feature type="transmembrane region" description="Helical" evidence="6">
    <location>
        <begin position="625"/>
        <end position="643"/>
    </location>
</feature>
<feature type="transmembrane region" description="Helical" evidence="6">
    <location>
        <begin position="650"/>
        <end position="667"/>
    </location>
</feature>
<dbReference type="Pfam" id="PF03176">
    <property type="entry name" value="MMPL"/>
    <property type="match status" value="2"/>
</dbReference>
<comment type="caution">
    <text evidence="8">The sequence shown here is derived from an EMBL/GenBank/DDBJ whole genome shotgun (WGS) entry which is preliminary data.</text>
</comment>
<dbReference type="SUPFAM" id="SSF82866">
    <property type="entry name" value="Multidrug efflux transporter AcrB transmembrane domain"/>
    <property type="match status" value="2"/>
</dbReference>
<dbReference type="PANTHER" id="PTHR33406">
    <property type="entry name" value="MEMBRANE PROTEIN MJ1562-RELATED"/>
    <property type="match status" value="1"/>
</dbReference>
<evidence type="ECO:0000256" key="3">
    <source>
        <dbReference type="ARBA" id="ARBA00022692"/>
    </source>
</evidence>
<feature type="transmembrane region" description="Helical" evidence="6">
    <location>
        <begin position="326"/>
        <end position="344"/>
    </location>
</feature>
<dbReference type="InterPro" id="IPR000731">
    <property type="entry name" value="SSD"/>
</dbReference>
<keyword evidence="5 6" id="KW-0472">Membrane</keyword>
<evidence type="ECO:0000256" key="2">
    <source>
        <dbReference type="ARBA" id="ARBA00022475"/>
    </source>
</evidence>
<evidence type="ECO:0000259" key="7">
    <source>
        <dbReference type="PROSITE" id="PS50156"/>
    </source>
</evidence>
<dbReference type="PROSITE" id="PS50156">
    <property type="entry name" value="SSD"/>
    <property type="match status" value="2"/>
</dbReference>
<dbReference type="InterPro" id="IPR050545">
    <property type="entry name" value="Mycobact_MmpL"/>
</dbReference>
<feature type="domain" description="SSD" evidence="7">
    <location>
        <begin position="648"/>
        <end position="775"/>
    </location>
</feature>
<gene>
    <name evidence="8" type="ORF">GCM10011503_11800</name>
</gene>
<dbReference type="PANTHER" id="PTHR33406:SF13">
    <property type="entry name" value="MEMBRANE PROTEIN YDFJ"/>
    <property type="match status" value="1"/>
</dbReference>
<proteinExistence type="predicted"/>
<comment type="subcellular location">
    <subcellularLocation>
        <location evidence="1">Cell membrane</location>
        <topology evidence="1">Multi-pass membrane protein</topology>
    </subcellularLocation>
</comment>
<sequence>MSVTGEGVFRGLLKWRWVALPVLLGMIAATAMSLPKLQKDTSADAFIGEDQPALVYKNHIEDVFGLTDPIVVAVIDEDDDGIFDAENLALVERLTRSIESLPQIDPERVTSLATENYIAGNAEGIVVEGFLDPDTAYFQAPPGTLERAGEVRAAIDDFPLYQGLLVGREGTATLIVAELIDDDLATEAYNGVLDIVRSETVADGTKIHVAGEGAVMGYLSTYIDNDASRLNPMAGLIITLVLLVAFMSLRAAILPNLIVAGTVLGSFGLMAASGTSFFVITNGLVVNLIGIAVADSIHILSSYYSVLRDEPALNKRDAVVRAMAQMWRPVTLTSITTIAGFLALSISSAMPPIQAFGLFGAIGVFLAWVYSMTLLPVLLSLWPTRRIPAPFARRRNGAARVSLAERAMSALGARVLAAPKTVVTVGVALFVFGVAGALQLQVEEERIANFKPSEPVYQADKVINATTDGIYSLDVLIETPAPEGLYDPELLRRIEDLQAYMETLPAVGGTTSIVDYVKQLHRSVQEGDPAAYTIPDDPDLIAQLFFLYAASADPADFEEEVDYDFQRTLVRAQVSDGRYTTNRDIVPVLERYVEEHFNDELATATVTGRVTVSYYWFHGIDRSTILSVLLSFGAVTLAAILLFRSPVLGLLAALPVGLAILLVYSVMGWSGVALGMGTSMFAAIAIGLSIDFAIHALERIRELARERGISVDTLKDLYPETGRALFFNFIAVAGGFGVLTTSDVPPLVKFGSLVAVAVTTAFLASVTLLPALVLLLKPSAMTSRYREEPSHAKLAPTT</sequence>
<feature type="transmembrane region" description="Helical" evidence="6">
    <location>
        <begin position="230"/>
        <end position="247"/>
    </location>
</feature>
<keyword evidence="9" id="KW-1185">Reference proteome</keyword>
<name>A0ABQ1JE94_9PROT</name>
<reference evidence="9" key="1">
    <citation type="journal article" date="2019" name="Int. J. Syst. Evol. Microbiol.">
        <title>The Global Catalogue of Microorganisms (GCM) 10K type strain sequencing project: providing services to taxonomists for standard genome sequencing and annotation.</title>
        <authorList>
            <consortium name="The Broad Institute Genomics Platform"/>
            <consortium name="The Broad Institute Genome Sequencing Center for Infectious Disease"/>
            <person name="Wu L."/>
            <person name="Ma J."/>
        </authorList>
    </citation>
    <scope>NUCLEOTIDE SEQUENCE [LARGE SCALE GENOMIC DNA]</scope>
    <source>
        <strain evidence="9">CGMCC 1.15928</strain>
    </source>
</reference>
<keyword evidence="2" id="KW-1003">Cell membrane</keyword>
<feature type="transmembrane region" description="Helical" evidence="6">
    <location>
        <begin position="753"/>
        <end position="776"/>
    </location>
</feature>
<protein>
    <recommendedName>
        <fullName evidence="7">SSD domain-containing protein</fullName>
    </recommendedName>
</protein>
<feature type="transmembrane region" description="Helical" evidence="6">
    <location>
        <begin position="253"/>
        <end position="272"/>
    </location>
</feature>
<dbReference type="RefSeq" id="WP_370372150.1">
    <property type="nucleotide sequence ID" value="NZ_JBETGM010000184.1"/>
</dbReference>
<feature type="transmembrane region" description="Helical" evidence="6">
    <location>
        <begin position="673"/>
        <end position="697"/>
    </location>
</feature>
<dbReference type="InterPro" id="IPR004869">
    <property type="entry name" value="MMPL_dom"/>
</dbReference>
<feature type="transmembrane region" description="Helical" evidence="6">
    <location>
        <begin position="284"/>
        <end position="306"/>
    </location>
</feature>
<feature type="domain" description="SSD" evidence="7">
    <location>
        <begin position="257"/>
        <end position="381"/>
    </location>
</feature>
<keyword evidence="3 6" id="KW-0812">Transmembrane</keyword>
<evidence type="ECO:0000256" key="5">
    <source>
        <dbReference type="ARBA" id="ARBA00023136"/>
    </source>
</evidence>
<feature type="transmembrane region" description="Helical" evidence="6">
    <location>
        <begin position="356"/>
        <end position="382"/>
    </location>
</feature>
<feature type="transmembrane region" description="Helical" evidence="6">
    <location>
        <begin position="724"/>
        <end position="741"/>
    </location>
</feature>
<evidence type="ECO:0000313" key="9">
    <source>
        <dbReference type="Proteomes" id="UP000628854"/>
    </source>
</evidence>
<evidence type="ECO:0000256" key="1">
    <source>
        <dbReference type="ARBA" id="ARBA00004651"/>
    </source>
</evidence>
<keyword evidence="4 6" id="KW-1133">Transmembrane helix</keyword>
<dbReference type="Gene3D" id="1.20.1640.10">
    <property type="entry name" value="Multidrug efflux transporter AcrB transmembrane domain"/>
    <property type="match status" value="2"/>
</dbReference>
<evidence type="ECO:0000256" key="6">
    <source>
        <dbReference type="SAM" id="Phobius"/>
    </source>
</evidence>